<dbReference type="InterPro" id="IPR016032">
    <property type="entry name" value="Sig_transdc_resp-reg_C-effctor"/>
</dbReference>
<dbReference type="GO" id="GO:0003677">
    <property type="term" value="F:DNA binding"/>
    <property type="evidence" value="ECO:0007669"/>
    <property type="project" value="UniProtKB-KW"/>
</dbReference>
<evidence type="ECO:0000256" key="1">
    <source>
        <dbReference type="ARBA" id="ARBA00023015"/>
    </source>
</evidence>
<evidence type="ECO:0000259" key="4">
    <source>
        <dbReference type="PROSITE" id="PS50043"/>
    </source>
</evidence>
<dbReference type="InterPro" id="IPR003018">
    <property type="entry name" value="GAF"/>
</dbReference>
<reference evidence="5 6" key="1">
    <citation type="submission" date="2014-07" db="EMBL/GenBank/DDBJ databases">
        <title>Genome Sequence of Rhodococcus opacus Strain R7, a Biodegrader of Mono- and Polycyclic Aromatic Hydrocarbons.</title>
        <authorList>
            <person name="Di Gennaro P."/>
            <person name="Zampolli J."/>
            <person name="Presti I."/>
            <person name="Cappelletti M."/>
            <person name="D'Ursi P."/>
            <person name="Orro A."/>
            <person name="Mezzelani A."/>
            <person name="Milanesi L."/>
        </authorList>
    </citation>
    <scope>NUCLEOTIDE SEQUENCE [LARGE SCALE GENOMIC DNA]</scope>
    <source>
        <strain evidence="5 6">R7</strain>
    </source>
</reference>
<dbReference type="InterPro" id="IPR036388">
    <property type="entry name" value="WH-like_DNA-bd_sf"/>
</dbReference>
<dbReference type="SUPFAM" id="SSF55781">
    <property type="entry name" value="GAF domain-like"/>
    <property type="match status" value="1"/>
</dbReference>
<dbReference type="PRINTS" id="PR00038">
    <property type="entry name" value="HTHLUXR"/>
</dbReference>
<dbReference type="CDD" id="cd06170">
    <property type="entry name" value="LuxR_C_like"/>
    <property type="match status" value="1"/>
</dbReference>
<organism evidence="5 6">
    <name type="scientific">Rhodococcus opacus</name>
    <name type="common">Nocardia opaca</name>
    <dbReference type="NCBI Taxonomy" id="37919"/>
    <lineage>
        <taxon>Bacteria</taxon>
        <taxon>Bacillati</taxon>
        <taxon>Actinomycetota</taxon>
        <taxon>Actinomycetes</taxon>
        <taxon>Mycobacteriales</taxon>
        <taxon>Nocardiaceae</taxon>
        <taxon>Rhodococcus</taxon>
    </lineage>
</organism>
<sequence length="379" mass="41652">MSRTAQSVAVRDEGLVQHAHEYVELAAKILGPGFRACSFNDAYVALAAARHQLGDALTEGRLPEADIEEACFLLVRIEEHQERCAESAAISRAAELRAVHDAAAGLRDLASDDIVQAAPLAICSALPFARAMISAISGSLWRPQRLHVQPEFDGSPMDFSYFVDSAEFSLSEARLETELVRRRVPALVPAPADDDRTFKEIVAVSRCSSYVAAPIVSKGRVIGLVHADRPGVRDSLDPDDRDRLDAFATFFALVYEQAVLRERICAQRTRLAASFDATDSMLERMQKTELGLRPPPDVRSSVPRRIVDETSAVEVNAVLTFREREILSHIATGATNNQIAQTLVISEGTVKSHVKHILKKLRVPTRAAAAVLYSHQNRR</sequence>
<dbReference type="Pfam" id="PF00196">
    <property type="entry name" value="GerE"/>
    <property type="match status" value="1"/>
</dbReference>
<dbReference type="PANTHER" id="PTHR44688">
    <property type="entry name" value="DNA-BINDING TRANSCRIPTIONAL ACTIVATOR DEVR_DOSR"/>
    <property type="match status" value="1"/>
</dbReference>
<dbReference type="Gene3D" id="1.10.10.10">
    <property type="entry name" value="Winged helix-like DNA-binding domain superfamily/Winged helix DNA-binding domain"/>
    <property type="match status" value="1"/>
</dbReference>
<dbReference type="SMART" id="SM00065">
    <property type="entry name" value="GAF"/>
    <property type="match status" value="1"/>
</dbReference>
<evidence type="ECO:0000256" key="3">
    <source>
        <dbReference type="ARBA" id="ARBA00023163"/>
    </source>
</evidence>
<dbReference type="GO" id="GO:0006355">
    <property type="term" value="P:regulation of DNA-templated transcription"/>
    <property type="evidence" value="ECO:0007669"/>
    <property type="project" value="InterPro"/>
</dbReference>
<keyword evidence="2" id="KW-0238">DNA-binding</keyword>
<evidence type="ECO:0000256" key="2">
    <source>
        <dbReference type="ARBA" id="ARBA00023125"/>
    </source>
</evidence>
<dbReference type="SUPFAM" id="SSF46894">
    <property type="entry name" value="C-terminal effector domain of the bipartite response regulators"/>
    <property type="match status" value="1"/>
</dbReference>
<evidence type="ECO:0000313" key="6">
    <source>
        <dbReference type="Proteomes" id="UP000028488"/>
    </source>
</evidence>
<protein>
    <submittedName>
        <fullName evidence="5">LuxR family transcriptional regulator</fullName>
    </submittedName>
</protein>
<dbReference type="eggNOG" id="COG2197">
    <property type="taxonomic scope" value="Bacteria"/>
</dbReference>
<keyword evidence="1" id="KW-0805">Transcription regulation</keyword>
<dbReference type="EMBL" id="CP008947">
    <property type="protein sequence ID" value="AII08485.1"/>
    <property type="molecule type" value="Genomic_DNA"/>
</dbReference>
<accession>A0A076ER25</accession>
<gene>
    <name evidence="5" type="ORF">EP51_29260</name>
</gene>
<evidence type="ECO:0000313" key="5">
    <source>
        <dbReference type="EMBL" id="AII08485.1"/>
    </source>
</evidence>
<dbReference type="AlphaFoldDB" id="A0A076ER25"/>
<proteinExistence type="predicted"/>
<dbReference type="SMART" id="SM00421">
    <property type="entry name" value="HTH_LUXR"/>
    <property type="match status" value="1"/>
</dbReference>
<feature type="domain" description="HTH luxR-type" evidence="4">
    <location>
        <begin position="312"/>
        <end position="377"/>
    </location>
</feature>
<keyword evidence="3" id="KW-0804">Transcription</keyword>
<dbReference type="PROSITE" id="PS50043">
    <property type="entry name" value="HTH_LUXR_2"/>
    <property type="match status" value="1"/>
</dbReference>
<dbReference type="Gene3D" id="3.30.450.40">
    <property type="match status" value="1"/>
</dbReference>
<name>A0A076ER25_RHOOP</name>
<dbReference type="Pfam" id="PF01590">
    <property type="entry name" value="GAF"/>
    <property type="match status" value="1"/>
</dbReference>
<dbReference type="InterPro" id="IPR029016">
    <property type="entry name" value="GAF-like_dom_sf"/>
</dbReference>
<dbReference type="RefSeq" id="WP_037231319.1">
    <property type="nucleotide sequence ID" value="NZ_CP008947.1"/>
</dbReference>
<dbReference type="PROSITE" id="PS00622">
    <property type="entry name" value="HTH_LUXR_1"/>
    <property type="match status" value="1"/>
</dbReference>
<dbReference type="PANTHER" id="PTHR44688:SF16">
    <property type="entry name" value="DNA-BINDING TRANSCRIPTIONAL ACTIVATOR DEVR_DOSR"/>
    <property type="match status" value="1"/>
</dbReference>
<dbReference type="Proteomes" id="UP000028488">
    <property type="component" value="Chromosome"/>
</dbReference>
<dbReference type="InterPro" id="IPR000792">
    <property type="entry name" value="Tscrpt_reg_LuxR_C"/>
</dbReference>